<dbReference type="Gene3D" id="3.30.365.10">
    <property type="entry name" value="Aldehyde oxidase/xanthine dehydrogenase, molybdopterin binding domain"/>
    <property type="match status" value="4"/>
</dbReference>
<dbReference type="InterPro" id="IPR037165">
    <property type="entry name" value="AldOxase/xan_DH_Mopterin-bd_sf"/>
</dbReference>
<dbReference type="Proteomes" id="UP001349262">
    <property type="component" value="Unassembled WGS sequence"/>
</dbReference>
<evidence type="ECO:0000313" key="2">
    <source>
        <dbReference type="EMBL" id="MEE7457575.1"/>
    </source>
</evidence>
<accession>A0ABU7TAL4</accession>
<keyword evidence="3" id="KW-1185">Reference proteome</keyword>
<dbReference type="PANTHER" id="PTHR11908:SF123">
    <property type="entry name" value="ALDEHYDE OXIDOREDUCTASE MOLYBDENUM-BINDING SUBUNIT PAOC"/>
    <property type="match status" value="1"/>
</dbReference>
<dbReference type="NCBIfam" id="NF041671">
    <property type="entry name" value="peri_hyde_PaoC"/>
    <property type="match status" value="1"/>
</dbReference>
<dbReference type="SUPFAM" id="SSF56003">
    <property type="entry name" value="Molybdenum cofactor-binding domain"/>
    <property type="match status" value="1"/>
</dbReference>
<dbReference type="InterPro" id="IPR036856">
    <property type="entry name" value="Ald_Oxase/Xan_DH_a/b_sf"/>
</dbReference>
<proteinExistence type="predicted"/>
<dbReference type="InterPro" id="IPR000674">
    <property type="entry name" value="Ald_Oxase/Xan_DH_a/b"/>
</dbReference>
<protein>
    <submittedName>
        <fullName evidence="2">Xanthine dehydrogenase</fullName>
    </submittedName>
</protein>
<dbReference type="PANTHER" id="PTHR11908">
    <property type="entry name" value="XANTHINE DEHYDROGENASE"/>
    <property type="match status" value="1"/>
</dbReference>
<evidence type="ECO:0000313" key="3">
    <source>
        <dbReference type="Proteomes" id="UP001349262"/>
    </source>
</evidence>
<dbReference type="SUPFAM" id="SSF54665">
    <property type="entry name" value="CO dehydrogenase molybdoprotein N-domain-like"/>
    <property type="match status" value="1"/>
</dbReference>
<dbReference type="InterPro" id="IPR008274">
    <property type="entry name" value="AldOxase/xan_DH_MoCoBD1"/>
</dbReference>
<reference evidence="2 3" key="1">
    <citation type="journal article" date="2012" name="Genet. Mol. Biol.">
        <title>Analysis of 16S rRNA and mxaF genes revealing insights into Methylobacterium niche-specific plant association.</title>
        <authorList>
            <person name="Dourado M.N."/>
            <person name="Andreote F.D."/>
            <person name="Dini-Andreote F."/>
            <person name="Conti R."/>
            <person name="Araujo J.M."/>
            <person name="Araujo W.L."/>
        </authorList>
    </citation>
    <scope>NUCLEOTIDE SEQUENCE [LARGE SCALE GENOMIC DNA]</scope>
    <source>
        <strain evidence="2 3">SR1.6/4</strain>
    </source>
</reference>
<dbReference type="InterPro" id="IPR046867">
    <property type="entry name" value="AldOxase/xan_DH_MoCoBD2"/>
</dbReference>
<organism evidence="2 3">
    <name type="scientific">Methylobacterium radiotolerans</name>
    <dbReference type="NCBI Taxonomy" id="31998"/>
    <lineage>
        <taxon>Bacteria</taxon>
        <taxon>Pseudomonadati</taxon>
        <taxon>Pseudomonadota</taxon>
        <taxon>Alphaproteobacteria</taxon>
        <taxon>Hyphomicrobiales</taxon>
        <taxon>Methylobacteriaceae</taxon>
        <taxon>Methylobacterium</taxon>
    </lineage>
</organism>
<name>A0ABU7TAL4_9HYPH</name>
<dbReference type="Gene3D" id="3.90.1170.50">
    <property type="entry name" value="Aldehyde oxidase/xanthine dehydrogenase, a/b hammerhead"/>
    <property type="match status" value="1"/>
</dbReference>
<comment type="caution">
    <text evidence="2">The sequence shown here is derived from an EMBL/GenBank/DDBJ whole genome shotgun (WGS) entry which is preliminary data.</text>
</comment>
<sequence length="739" mass="78309">MKFDTPAGQNPIDQLRIVGQATDRIDGKYKTTGTAPYAYERHDVAENQAYGYVIGAGIAKGRVRRIDAAAARRAPGVLAVVTTLDMPRLERSTHNAAYLFGGPEVQHYHQAIAVVVAETFEQARAAALLLKVDYAASAGKFDLAAEAKTAKPVEADSGKGSGGNGEERVGDFEGAFAQSPVTLDATYSTVDESHAMMEPHATIAAWEGEKLTLWTSNQMIAWSKGGVAKILGLKPENVRIDSPYVGGGFGGKLFVRADAVLAALAARAAKRPVKLALTRPLVANNTTHRPATIQRVRIGAAQDGTITAIAHESVSGNLPDGSPETAVNQTKLLYAGANRLTAMKLARLDLPEGNAMRAPGEAPGLMVLEVAMDEMAEKLGLDPVAFRIKNDTQVDPSQPDRPFSHRNLIGCMKLGAERFGWERRNAKPGQVRQGQWLIGLGMAAAFRNNMVLKSGARVRLDRAGTVTVETDMTDIGTGSYTIIAQTAAEMMGLPLERIVVRLGDSSFPVSSGSGGQFGANSSTAGVYAACVKLREAVAQRLGINSAEAVFTGGEVRAGNRAVPLAQAASEGEVVAEDTIEFGDLSKKQQQSTFGAHFVEVGVDADTAEVRVRRMLAVCAAGRILNPRTARSQVIGGMTMGVGAALMEELAVDTKRGFFVNHDLAGYEVPVHADIPHQEVIFLDEVDPMSSPMKAKGVGELGICGVGAAVANAVYNATGIRVRDYPLTLDKLLDRMPGTV</sequence>
<dbReference type="Pfam" id="PF20256">
    <property type="entry name" value="MoCoBD_2"/>
    <property type="match status" value="1"/>
</dbReference>
<dbReference type="EMBL" id="MLBY01000004">
    <property type="protein sequence ID" value="MEE7457575.1"/>
    <property type="molecule type" value="Genomic_DNA"/>
</dbReference>
<evidence type="ECO:0000259" key="1">
    <source>
        <dbReference type="SMART" id="SM01008"/>
    </source>
</evidence>
<dbReference type="InterPro" id="IPR016208">
    <property type="entry name" value="Ald_Oxase/xanthine_DH-like"/>
</dbReference>
<feature type="domain" description="Aldehyde oxidase/xanthine dehydrogenase a/b hammerhead" evidence="1">
    <location>
        <begin position="32"/>
        <end position="138"/>
    </location>
</feature>
<dbReference type="Pfam" id="PF02738">
    <property type="entry name" value="MoCoBD_1"/>
    <property type="match status" value="1"/>
</dbReference>
<dbReference type="InterPro" id="IPR049648">
    <property type="entry name" value="PaoC-like"/>
</dbReference>
<gene>
    <name evidence="2" type="ORF">MRSR164_12540</name>
</gene>
<dbReference type="SMART" id="SM01008">
    <property type="entry name" value="Ald_Xan_dh_C"/>
    <property type="match status" value="1"/>
</dbReference>
<dbReference type="Pfam" id="PF01315">
    <property type="entry name" value="Ald_Xan_dh_C"/>
    <property type="match status" value="1"/>
</dbReference>